<dbReference type="Proteomes" id="UP000535908">
    <property type="component" value="Unassembled WGS sequence"/>
</dbReference>
<protein>
    <recommendedName>
        <fullName evidence="4">Lipoprotein</fullName>
    </recommendedName>
</protein>
<feature type="chain" id="PRO_5039621262" description="Lipoprotein" evidence="1">
    <location>
        <begin position="23"/>
        <end position="778"/>
    </location>
</feature>
<proteinExistence type="predicted"/>
<dbReference type="PROSITE" id="PS51257">
    <property type="entry name" value="PROKAR_LIPOPROTEIN"/>
    <property type="match status" value="1"/>
</dbReference>
<evidence type="ECO:0000256" key="1">
    <source>
        <dbReference type="SAM" id="SignalP"/>
    </source>
</evidence>
<reference evidence="2 3" key="1">
    <citation type="submission" date="2020-03" db="EMBL/GenBank/DDBJ databases">
        <title>Soil Listeria distribution.</title>
        <authorList>
            <person name="Liao J."/>
            <person name="Wiedmann M."/>
        </authorList>
    </citation>
    <scope>NUCLEOTIDE SEQUENCE [LARGE SCALE GENOMIC DNA]</scope>
    <source>
        <strain evidence="2 3">FSL L7-0741</strain>
    </source>
</reference>
<dbReference type="EMBL" id="JAARWN010000013">
    <property type="protein sequence ID" value="MBC1937075.1"/>
    <property type="molecule type" value="Genomic_DNA"/>
</dbReference>
<organism evidence="2 3">
    <name type="scientific">Listeria grandensis</name>
    <dbReference type="NCBI Taxonomy" id="1494963"/>
    <lineage>
        <taxon>Bacteria</taxon>
        <taxon>Bacillati</taxon>
        <taxon>Bacillota</taxon>
        <taxon>Bacilli</taxon>
        <taxon>Bacillales</taxon>
        <taxon>Listeriaceae</taxon>
        <taxon>Listeria</taxon>
    </lineage>
</organism>
<name>A0A7X1CQI0_9LIST</name>
<feature type="signal peptide" evidence="1">
    <location>
        <begin position="1"/>
        <end position="22"/>
    </location>
</feature>
<gene>
    <name evidence="2" type="ORF">HCA69_11900</name>
</gene>
<evidence type="ECO:0000313" key="3">
    <source>
        <dbReference type="Proteomes" id="UP000535908"/>
    </source>
</evidence>
<comment type="caution">
    <text evidence="2">The sequence shown here is derived from an EMBL/GenBank/DDBJ whole genome shotgun (WGS) entry which is preliminary data.</text>
</comment>
<sequence length="778" mass="88739">MKMKKMMIISIVMFLLIGTACSQDTSAQTPSQIDKENNKRIEYAQGDFEYEVIPETFTLKITKGGTTETIAEPQTKRKVSNLQKSATKTSWDFPDDKLHVTIEKQKKSLAVSIHSTDPKTSHLEWPRVNAPTYTLPISEGKQIPQNDTAWKKYFTSDNEQTMNEYFSMKFFTLNKKNFAVSYVMPDTFNNDILFHTDPAIQFSIKHTFSSVNKEKNYNYQIFVTDNNPVAIAKNYQNYIKDHHQFTTLAEKEKQNPEIKKLYGAPHAYLWNSRVLTADDMHWNTLKSAINDPLFEWIGDLLDKYGDDGAKEYRTVITNIKNGELYAYEKNMILNSLQYTLQMKQLYNPDIFKNPDATATKYIDKGIKNLNEQELYDLNKHLVANQITDLTTPINEWGQSNSKDIIASMQQAGIKNAWIGLPNWVNGLMNPAFVDAAKKAGYLVGPYDSYQSIQQNASIDWNTASFPDPTLYEDATVENEQGKKLTGFLGKGRKLNPTLVFNAVKTRVDGILAGGIGFNSWFMDVDAAGELHDDFAKAHPTTQKEDAAARMKRLDFLTKKGLVVGSEGGNDYAASDIAFAHGLETPVIKWDDPDMRENEDSPYFIGKYASMDGSIPTRYSKIVPIKDEYKPIYTSPVYSLPLFKLVYNRSVISTHHWEWDSYKIKGQTGERRLKEYLYNTPPLFHLDEANWKLHGADIAANMKNWTPFQKEALQHEMSNFQTLDQDRLVQKTEFGSRLQVIANFSNKDFQADKLKIPAHTAVILQNGKKTLISTDTLDK</sequence>
<evidence type="ECO:0000313" key="2">
    <source>
        <dbReference type="EMBL" id="MBC1937075.1"/>
    </source>
</evidence>
<dbReference type="InterPro" id="IPR021459">
    <property type="entry name" value="GH101-related"/>
</dbReference>
<keyword evidence="1" id="KW-0732">Signal</keyword>
<accession>A0A7X1CQI0</accession>
<dbReference type="AlphaFoldDB" id="A0A7X1CQI0"/>
<evidence type="ECO:0008006" key="4">
    <source>
        <dbReference type="Google" id="ProtNLM"/>
    </source>
</evidence>
<dbReference type="Pfam" id="PF11308">
    <property type="entry name" value="Glyco_hydro_129"/>
    <property type="match status" value="1"/>
</dbReference>